<evidence type="ECO:0008006" key="3">
    <source>
        <dbReference type="Google" id="ProtNLM"/>
    </source>
</evidence>
<evidence type="ECO:0000313" key="2">
    <source>
        <dbReference type="EMBL" id="QHU27643.1"/>
    </source>
</evidence>
<reference evidence="2" key="1">
    <citation type="journal article" date="2020" name="Nature">
        <title>Giant virus diversity and host interactions through global metagenomics.</title>
        <authorList>
            <person name="Schulz F."/>
            <person name="Roux S."/>
            <person name="Paez-Espino D."/>
            <person name="Jungbluth S."/>
            <person name="Walsh D.A."/>
            <person name="Denef V.J."/>
            <person name="McMahon K.D."/>
            <person name="Konstantinidis K.T."/>
            <person name="Eloe-Fadrosh E.A."/>
            <person name="Kyrpides N.C."/>
            <person name="Woyke T."/>
        </authorList>
    </citation>
    <scope>NUCLEOTIDE SEQUENCE</scope>
    <source>
        <strain evidence="2">GVMAG-M-3300027769-26</strain>
    </source>
</reference>
<name>A0A6C0LAN0_9ZZZZ</name>
<proteinExistence type="predicted"/>
<protein>
    <recommendedName>
        <fullName evidence="3">HMG box domain-containing protein</fullName>
    </recommendedName>
</protein>
<feature type="region of interest" description="Disordered" evidence="1">
    <location>
        <begin position="1"/>
        <end position="83"/>
    </location>
</feature>
<dbReference type="Gene3D" id="1.10.30.10">
    <property type="entry name" value="High mobility group box domain"/>
    <property type="match status" value="1"/>
</dbReference>
<dbReference type="SUPFAM" id="SSF47095">
    <property type="entry name" value="HMG-box"/>
    <property type="match status" value="1"/>
</dbReference>
<feature type="compositionally biased region" description="Basic residues" evidence="1">
    <location>
        <begin position="13"/>
        <end position="33"/>
    </location>
</feature>
<sequence length="129" mass="13621">MLGGSGCCNSGGAKKRVARKSVGKPKAKPKAKRGGNAGDAGDAGDSVADPAVVAETQNQEIENLYPENSGDAQAGGARKKKGKVAAKKALSPYNKFVKKHFAILKKQFPDEKAPQIMQKVAIEWNKTKK</sequence>
<dbReference type="InterPro" id="IPR036910">
    <property type="entry name" value="HMG_box_dom_sf"/>
</dbReference>
<feature type="compositionally biased region" description="Low complexity" evidence="1">
    <location>
        <begin position="39"/>
        <end position="54"/>
    </location>
</feature>
<dbReference type="EMBL" id="MN740459">
    <property type="protein sequence ID" value="QHU27643.1"/>
    <property type="molecule type" value="Genomic_DNA"/>
</dbReference>
<organism evidence="2">
    <name type="scientific">viral metagenome</name>
    <dbReference type="NCBI Taxonomy" id="1070528"/>
    <lineage>
        <taxon>unclassified sequences</taxon>
        <taxon>metagenomes</taxon>
        <taxon>organismal metagenomes</taxon>
    </lineage>
</organism>
<dbReference type="AlphaFoldDB" id="A0A6C0LAN0"/>
<evidence type="ECO:0000256" key="1">
    <source>
        <dbReference type="SAM" id="MobiDB-lite"/>
    </source>
</evidence>
<accession>A0A6C0LAN0</accession>
<dbReference type="CDD" id="cd00084">
    <property type="entry name" value="HMG-box_SF"/>
    <property type="match status" value="1"/>
</dbReference>